<sequence>MMIDLTDPHADSICKTLTPPPGSGIQGKWVKRYGIAKVEWLTDEVCIRGV</sequence>
<gene>
    <name evidence="1" type="ORF">GNZ12_04280</name>
</gene>
<organism evidence="1 2">
    <name type="scientific">Paraburkholderia solitsugae</name>
    <dbReference type="NCBI Taxonomy" id="2675748"/>
    <lineage>
        <taxon>Bacteria</taxon>
        <taxon>Pseudomonadati</taxon>
        <taxon>Pseudomonadota</taxon>
        <taxon>Betaproteobacteria</taxon>
        <taxon>Burkholderiales</taxon>
        <taxon>Burkholderiaceae</taxon>
        <taxon>Paraburkholderia</taxon>
    </lineage>
</organism>
<accession>A0ABX2BHW4</accession>
<comment type="caution">
    <text evidence="1">The sequence shown here is derived from an EMBL/GenBank/DDBJ whole genome shotgun (WGS) entry which is preliminary data.</text>
</comment>
<dbReference type="RefSeq" id="WP_172309170.1">
    <property type="nucleotide sequence ID" value="NZ_WOEY01000017.1"/>
</dbReference>
<dbReference type="Proteomes" id="UP000652198">
    <property type="component" value="Unassembled WGS sequence"/>
</dbReference>
<reference evidence="1 2" key="1">
    <citation type="submission" date="2019-11" db="EMBL/GenBank/DDBJ databases">
        <title>Metabolism of dissolved organic matter in forest soils.</title>
        <authorList>
            <person name="Cyle K.T."/>
            <person name="Wilhelm R.C."/>
            <person name="Martinez C.E."/>
        </authorList>
    </citation>
    <scope>NUCLEOTIDE SEQUENCE [LARGE SCALE GENOMIC DNA]</scope>
    <source>
        <strain evidence="1 2">1N</strain>
    </source>
</reference>
<protein>
    <submittedName>
        <fullName evidence="1">Uncharacterized protein</fullName>
    </submittedName>
</protein>
<dbReference type="EMBL" id="WOEY01000017">
    <property type="protein sequence ID" value="NPT40539.1"/>
    <property type="molecule type" value="Genomic_DNA"/>
</dbReference>
<evidence type="ECO:0000313" key="1">
    <source>
        <dbReference type="EMBL" id="NPT40539.1"/>
    </source>
</evidence>
<keyword evidence="2" id="KW-1185">Reference proteome</keyword>
<proteinExistence type="predicted"/>
<evidence type="ECO:0000313" key="2">
    <source>
        <dbReference type="Proteomes" id="UP000652198"/>
    </source>
</evidence>
<name>A0ABX2BHW4_9BURK</name>